<feature type="domain" description="MotA/TolQ/ExbB proton channel" evidence="8">
    <location>
        <begin position="41"/>
        <end position="158"/>
    </location>
</feature>
<evidence type="ECO:0000256" key="1">
    <source>
        <dbReference type="ARBA" id="ARBA00004651"/>
    </source>
</evidence>
<dbReference type="GO" id="GO:0017038">
    <property type="term" value="P:protein import"/>
    <property type="evidence" value="ECO:0007669"/>
    <property type="project" value="TreeGrafter"/>
</dbReference>
<dbReference type="AlphaFoldDB" id="A0A3B0RF12"/>
<keyword evidence="5 7" id="KW-1133">Transmembrane helix</keyword>
<evidence type="ECO:0000256" key="4">
    <source>
        <dbReference type="ARBA" id="ARBA00022692"/>
    </source>
</evidence>
<feature type="transmembrane region" description="Helical" evidence="7">
    <location>
        <begin position="121"/>
        <end position="142"/>
    </location>
</feature>
<dbReference type="EMBL" id="UOEE01000114">
    <property type="protein sequence ID" value="VAV90589.1"/>
    <property type="molecule type" value="Genomic_DNA"/>
</dbReference>
<dbReference type="PANTHER" id="PTHR30625">
    <property type="entry name" value="PROTEIN TOLQ"/>
    <property type="match status" value="1"/>
</dbReference>
<feature type="transmembrane region" description="Helical" evidence="7">
    <location>
        <begin position="6"/>
        <end position="27"/>
    </location>
</feature>
<sequence length="174" mass="18372">TVTIMATIGTLLGLWRLFALLTTGMAVRAQARKSTPGNNPLGRIMSAYEAAKDRDLETIELKLDDAIIKETGKLEFGLSLIKVLAAVSPLMGLLGTVIGMIQTFQAITLFGAGDPQLMADGISFALVTTVLGLLSAIPLLLLHSFCTSAARSVQQVLEEQASGMIAGNAENRGR</sequence>
<dbReference type="Pfam" id="PF01618">
    <property type="entry name" value="MotA_ExbB"/>
    <property type="match status" value="1"/>
</dbReference>
<evidence type="ECO:0000256" key="3">
    <source>
        <dbReference type="ARBA" id="ARBA00022475"/>
    </source>
</evidence>
<comment type="similarity">
    <text evidence="2">Belongs to the ExbB/TolQ family.</text>
</comment>
<feature type="non-terminal residue" evidence="9">
    <location>
        <position position="1"/>
    </location>
</feature>
<evidence type="ECO:0000256" key="7">
    <source>
        <dbReference type="SAM" id="Phobius"/>
    </source>
</evidence>
<protein>
    <submittedName>
        <fullName evidence="9">MotA/TolQ/ExbB proton channel family protein</fullName>
    </submittedName>
</protein>
<evidence type="ECO:0000256" key="5">
    <source>
        <dbReference type="ARBA" id="ARBA00022989"/>
    </source>
</evidence>
<evidence type="ECO:0000259" key="8">
    <source>
        <dbReference type="Pfam" id="PF01618"/>
    </source>
</evidence>
<dbReference type="PANTHER" id="PTHR30625:SF11">
    <property type="entry name" value="MOTA_TOLQ_EXBB PROTON CHANNEL DOMAIN-CONTAINING PROTEIN"/>
    <property type="match status" value="1"/>
</dbReference>
<gene>
    <name evidence="9" type="ORF">MNBD_ALPHA06-2181</name>
</gene>
<keyword evidence="4 7" id="KW-0812">Transmembrane</keyword>
<accession>A0A3B0RF12</accession>
<dbReference type="InterPro" id="IPR002898">
    <property type="entry name" value="MotA_ExbB_proton_chnl"/>
</dbReference>
<reference evidence="9" key="1">
    <citation type="submission" date="2018-06" db="EMBL/GenBank/DDBJ databases">
        <authorList>
            <person name="Zhirakovskaya E."/>
        </authorList>
    </citation>
    <scope>NUCLEOTIDE SEQUENCE</scope>
</reference>
<keyword evidence="6 7" id="KW-0472">Membrane</keyword>
<evidence type="ECO:0000313" key="9">
    <source>
        <dbReference type="EMBL" id="VAV90589.1"/>
    </source>
</evidence>
<evidence type="ECO:0000256" key="2">
    <source>
        <dbReference type="ARBA" id="ARBA00010442"/>
    </source>
</evidence>
<feature type="transmembrane region" description="Helical" evidence="7">
    <location>
        <begin position="79"/>
        <end position="101"/>
    </location>
</feature>
<evidence type="ECO:0000256" key="6">
    <source>
        <dbReference type="ARBA" id="ARBA00023136"/>
    </source>
</evidence>
<dbReference type="InterPro" id="IPR050790">
    <property type="entry name" value="ExbB/TolQ_transport"/>
</dbReference>
<organism evidence="9">
    <name type="scientific">hydrothermal vent metagenome</name>
    <dbReference type="NCBI Taxonomy" id="652676"/>
    <lineage>
        <taxon>unclassified sequences</taxon>
        <taxon>metagenomes</taxon>
        <taxon>ecological metagenomes</taxon>
    </lineage>
</organism>
<name>A0A3B0RF12_9ZZZZ</name>
<dbReference type="GO" id="GO:0005886">
    <property type="term" value="C:plasma membrane"/>
    <property type="evidence" value="ECO:0007669"/>
    <property type="project" value="UniProtKB-SubCell"/>
</dbReference>
<comment type="subcellular location">
    <subcellularLocation>
        <location evidence="1">Cell membrane</location>
        <topology evidence="1">Multi-pass membrane protein</topology>
    </subcellularLocation>
</comment>
<keyword evidence="3" id="KW-1003">Cell membrane</keyword>
<proteinExistence type="inferred from homology"/>